<evidence type="ECO:0000313" key="1">
    <source>
        <dbReference type="EMBL" id="OPB73594.1"/>
    </source>
</evidence>
<organism evidence="1 2">
    <name type="scientific">Elizabethkingia ursingii</name>
    <dbReference type="NCBI Taxonomy" id="1756150"/>
    <lineage>
        <taxon>Bacteria</taxon>
        <taxon>Pseudomonadati</taxon>
        <taxon>Bacteroidota</taxon>
        <taxon>Flavobacteriia</taxon>
        <taxon>Flavobacteriales</taxon>
        <taxon>Weeksellaceae</taxon>
        <taxon>Elizabethkingia</taxon>
    </lineage>
</organism>
<protein>
    <submittedName>
        <fullName evidence="1">Uncharacterized protein</fullName>
    </submittedName>
</protein>
<accession>A0AAJ3NAV5</accession>
<name>A0AAJ3NAV5_9FLAO</name>
<comment type="caution">
    <text evidence="1">The sequence shown here is derived from an EMBL/GenBank/DDBJ whole genome shotgun (WGS) entry which is preliminary data.</text>
</comment>
<gene>
    <name evidence="1" type="ORF">BAY32_11165</name>
</gene>
<dbReference type="KEGG" id="ego:BBD34_05055"/>
<sequence>MGITLFTEKFKLELSKQKVTIQESNSRMNDKVSTKFTFPFTTPMDENFIHSIGDYISLENVGIENVINCYAEVEGKISEAKLNLLDILDTELSGQVDFGFEDVPSFDKKLSEFNYGKFQVPDIYTYAKEICGLRYPDTNFNFPRMYTTKYSPDQEIWDAFDGYYNDLKPDGSEMRRNYIDSDLNIFNVNIIHPCPHLLYLLSQGFADKGYKLEGEILTDPMLQDAWVFSGTQYFNTLSQARYGFIFSSMEFNRLDLENGPDDYAFYEKEIIIKKTGKYTLRGIVEFWKASKMWADYVLVIDNQSVIWRKYDDSRGSILEKIPLDITINITKPDTKLTFRIYTQYHEDSWTHQISDLTLASDSLEDVEGVKEESNVVRNPNEIDLSRAVPDMTFGDLVNTIRSWFNYDIEISGKTVTMNRLDKDPENVKDWSMYQSVKPRRKLQQKRSFLLKFQDLDNDEKMNSMFYDSKGPLLNGKENSDTTTIEINGYPMPVSRAKENGYLTAAVKKDSTNTLALVFYNGLVAGQNNASYKSSCSFPELFGTNWLRWLRQRINGSAYEASFNVDIETFSQFGIKDYVYWHNNIHQFDTWTKDMISETEYKISINTETII</sequence>
<dbReference type="AlphaFoldDB" id="A0AAJ3NAV5"/>
<evidence type="ECO:0000313" key="2">
    <source>
        <dbReference type="Proteomes" id="UP000190816"/>
    </source>
</evidence>
<reference evidence="1 2" key="1">
    <citation type="submission" date="2016-06" db="EMBL/GenBank/DDBJ databases">
        <authorList>
            <person name="Nicholson A.C."/>
        </authorList>
    </citation>
    <scope>NUCLEOTIDE SEQUENCE [LARGE SCALE GENOMIC DNA]</scope>
    <source>
        <strain evidence="1 2">G4123</strain>
    </source>
</reference>
<proteinExistence type="predicted"/>
<dbReference type="EMBL" id="MAIC01000016">
    <property type="protein sequence ID" value="OPB73594.1"/>
    <property type="molecule type" value="Genomic_DNA"/>
</dbReference>
<dbReference type="RefSeq" id="WP_078402624.1">
    <property type="nucleotide sequence ID" value="NZ_CP016377.1"/>
</dbReference>
<dbReference type="Proteomes" id="UP000190816">
    <property type="component" value="Unassembled WGS sequence"/>
</dbReference>